<dbReference type="RefSeq" id="WP_028373893.1">
    <property type="nucleotide sequence ID" value="NZ_CAAAJD010000032.1"/>
</dbReference>
<sequence>MASFWQYNAPHRFSYTRNPDSKGKAQVLSDWNRLLGESGNAQIFIRVKEEGQEKERSLGQLRGGKPFANVEELQDFFSTVLFSEVSDDTTRMKLVEEALLIFHQGGLPFASHHCLTTYSDQYGKTNVRFSSEQVKTTFIPTKDGVLIKEENTYSQLVVKRMCRGTQKITTDKPDDYYAKTSSEVLFCVKDNETRAEIKEFLIDCPNRYAAEAIDSRGFVELLQHIIEKLLQAIRPKQDDQLSAGGGCKL</sequence>
<keyword evidence="2" id="KW-1185">Reference proteome</keyword>
<accession>A0A0W0VFM0</accession>
<comment type="caution">
    <text evidence="1">The sequence shown here is derived from an EMBL/GenBank/DDBJ whole genome shotgun (WGS) entry which is preliminary data.</text>
</comment>
<reference evidence="1 2" key="1">
    <citation type="submission" date="2015-11" db="EMBL/GenBank/DDBJ databases">
        <title>Genomic analysis of 38 Legionella species identifies large and diverse effector repertoires.</title>
        <authorList>
            <person name="Burstein D."/>
            <person name="Amaro F."/>
            <person name="Zusman T."/>
            <person name="Lifshitz Z."/>
            <person name="Cohen O."/>
            <person name="Gilbert J.A."/>
            <person name="Pupko T."/>
            <person name="Shuman H.A."/>
            <person name="Segal G."/>
        </authorList>
    </citation>
    <scope>NUCLEOTIDE SEQUENCE [LARGE SCALE GENOMIC DNA]</scope>
    <source>
        <strain evidence="1 2">ATCC 49751</strain>
    </source>
</reference>
<dbReference type="OrthoDB" id="5637819at2"/>
<dbReference type="PATRIC" id="fig|45067.4.peg.2584"/>
<gene>
    <name evidence="1" type="ORF">Llan_2462</name>
</gene>
<evidence type="ECO:0000313" key="1">
    <source>
        <dbReference type="EMBL" id="KTD18859.1"/>
    </source>
</evidence>
<proteinExistence type="predicted"/>
<organism evidence="1 2">
    <name type="scientific">Legionella lansingensis</name>
    <dbReference type="NCBI Taxonomy" id="45067"/>
    <lineage>
        <taxon>Bacteria</taxon>
        <taxon>Pseudomonadati</taxon>
        <taxon>Pseudomonadota</taxon>
        <taxon>Gammaproteobacteria</taxon>
        <taxon>Legionellales</taxon>
        <taxon>Legionellaceae</taxon>
        <taxon>Legionella</taxon>
    </lineage>
</organism>
<dbReference type="EMBL" id="LNYI01000057">
    <property type="protein sequence ID" value="KTD18859.1"/>
    <property type="molecule type" value="Genomic_DNA"/>
</dbReference>
<name>A0A0W0VFM0_9GAMM</name>
<protein>
    <submittedName>
        <fullName evidence="1">Uncharacterized protein</fullName>
    </submittedName>
</protein>
<dbReference type="AlphaFoldDB" id="A0A0W0VFM0"/>
<evidence type="ECO:0000313" key="2">
    <source>
        <dbReference type="Proteomes" id="UP000054869"/>
    </source>
</evidence>
<dbReference type="Proteomes" id="UP000054869">
    <property type="component" value="Unassembled WGS sequence"/>
</dbReference>